<keyword evidence="3" id="KW-0808">Transferase</keyword>
<reference evidence="4" key="1">
    <citation type="submission" date="2020-01" db="EMBL/GenBank/DDBJ databases">
        <authorList>
            <consortium name="DOE Joint Genome Institute"/>
            <person name="Haridas S."/>
            <person name="Albert R."/>
            <person name="Binder M."/>
            <person name="Bloem J."/>
            <person name="Labutti K."/>
            <person name="Salamov A."/>
            <person name="Andreopoulos B."/>
            <person name="Baker S.E."/>
            <person name="Barry K."/>
            <person name="Bills G."/>
            <person name="Bluhm B.H."/>
            <person name="Cannon C."/>
            <person name="Castanera R."/>
            <person name="Culley D.E."/>
            <person name="Daum C."/>
            <person name="Ezra D."/>
            <person name="Gonzalez J.B."/>
            <person name="Henrissat B."/>
            <person name="Kuo A."/>
            <person name="Liang C."/>
            <person name="Lipzen A."/>
            <person name="Lutzoni F."/>
            <person name="Magnuson J."/>
            <person name="Mondo S."/>
            <person name="Nolan M."/>
            <person name="Ohm R."/>
            <person name="Pangilinan J."/>
            <person name="Park H.-J."/>
            <person name="Ramirez L."/>
            <person name="Alfaro M."/>
            <person name="Sun H."/>
            <person name="Tritt A."/>
            <person name="Yoshinaga Y."/>
            <person name="Zwiers L.-H."/>
            <person name="Turgeon B.G."/>
            <person name="Goodwin S.B."/>
            <person name="Spatafora J.W."/>
            <person name="Crous P.W."/>
            <person name="Grigoriev I.V."/>
        </authorList>
    </citation>
    <scope>NUCLEOTIDE SEQUENCE</scope>
    <source>
        <strain evidence="4">P77</strain>
    </source>
</reference>
<evidence type="ECO:0000256" key="3">
    <source>
        <dbReference type="ARBA" id="ARBA00022679"/>
    </source>
</evidence>
<dbReference type="Gene3D" id="3.90.550.10">
    <property type="entry name" value="Spore Coat Polysaccharide Biosynthesis Protein SpsA, Chain A"/>
    <property type="match status" value="1"/>
</dbReference>
<dbReference type="PANTHER" id="PTHR31306:SF8">
    <property type="entry name" value="GLYCOSYLTRANSFERASE FAMILY 34 PROTEIN"/>
    <property type="match status" value="1"/>
</dbReference>
<dbReference type="GO" id="GO:0000139">
    <property type="term" value="C:Golgi membrane"/>
    <property type="evidence" value="ECO:0007669"/>
    <property type="project" value="TreeGrafter"/>
</dbReference>
<keyword evidence="5" id="KW-1185">Reference proteome</keyword>
<protein>
    <recommendedName>
        <fullName evidence="6">Galactosyl transferase GMA12/MNN10 family protein</fullName>
    </recommendedName>
</protein>
<name>A0A6A5KHW6_9PLEO</name>
<dbReference type="EMBL" id="ML975326">
    <property type="protein sequence ID" value="KAF1833023.1"/>
    <property type="molecule type" value="Genomic_DNA"/>
</dbReference>
<dbReference type="Proteomes" id="UP000800040">
    <property type="component" value="Unassembled WGS sequence"/>
</dbReference>
<keyword evidence="2" id="KW-0328">Glycosyltransferase</keyword>
<evidence type="ECO:0000256" key="1">
    <source>
        <dbReference type="ARBA" id="ARBA00005664"/>
    </source>
</evidence>
<evidence type="ECO:0000313" key="4">
    <source>
        <dbReference type="EMBL" id="KAF1833023.1"/>
    </source>
</evidence>
<comment type="similarity">
    <text evidence="1">Belongs to the glycosyltransferase 34 family.</text>
</comment>
<dbReference type="InterPro" id="IPR029044">
    <property type="entry name" value="Nucleotide-diphossugar_trans"/>
</dbReference>
<dbReference type="FunFam" id="3.90.550.10:FF:000237">
    <property type="entry name" value="WGS project CABT00000000 data, contig 2.1"/>
    <property type="match status" value="1"/>
</dbReference>
<dbReference type="GO" id="GO:0016757">
    <property type="term" value="F:glycosyltransferase activity"/>
    <property type="evidence" value="ECO:0007669"/>
    <property type="project" value="UniProtKB-KW"/>
</dbReference>
<dbReference type="Pfam" id="PF05637">
    <property type="entry name" value="Glyco_transf_34"/>
    <property type="match status" value="1"/>
</dbReference>
<gene>
    <name evidence="4" type="ORF">BDW02DRAFT_589971</name>
</gene>
<proteinExistence type="inferred from homology"/>
<evidence type="ECO:0000313" key="5">
    <source>
        <dbReference type="Proteomes" id="UP000800040"/>
    </source>
</evidence>
<dbReference type="InterPro" id="IPR008630">
    <property type="entry name" value="Glyco_trans_34"/>
</dbReference>
<evidence type="ECO:0008006" key="6">
    <source>
        <dbReference type="Google" id="ProtNLM"/>
    </source>
</evidence>
<organism evidence="4 5">
    <name type="scientific">Decorospora gaudefroyi</name>
    <dbReference type="NCBI Taxonomy" id="184978"/>
    <lineage>
        <taxon>Eukaryota</taxon>
        <taxon>Fungi</taxon>
        <taxon>Dikarya</taxon>
        <taxon>Ascomycota</taxon>
        <taxon>Pezizomycotina</taxon>
        <taxon>Dothideomycetes</taxon>
        <taxon>Pleosporomycetidae</taxon>
        <taxon>Pleosporales</taxon>
        <taxon>Pleosporineae</taxon>
        <taxon>Pleosporaceae</taxon>
        <taxon>Decorospora</taxon>
    </lineage>
</organism>
<dbReference type="OrthoDB" id="407658at2759"/>
<dbReference type="PANTHER" id="PTHR31306">
    <property type="entry name" value="ALPHA-1,6-MANNOSYLTRANSFERASE MNN11-RELATED"/>
    <property type="match status" value="1"/>
</dbReference>
<dbReference type="GO" id="GO:0006487">
    <property type="term" value="P:protein N-linked glycosylation"/>
    <property type="evidence" value="ECO:0007669"/>
    <property type="project" value="TreeGrafter"/>
</dbReference>
<evidence type="ECO:0000256" key="2">
    <source>
        <dbReference type="ARBA" id="ARBA00022676"/>
    </source>
</evidence>
<dbReference type="AlphaFoldDB" id="A0A6A5KHW6"/>
<accession>A0A6A5KHW6</accession>
<sequence length="339" mass="39195">MYISPSSFKAKPIIWDFSVPYSRPHSTPVPQFVAHGESQCLPEVTPELIEAATAKHAACRKYSPFVTGRARIATVTAHFGKPQEHYRKAFQTHLLHALVHGTEIKVLCDPIVGDLWNKPAFILNLLTREMMKPEKERLEWIQWADRDTLILDQCRPITSFLPPETSRTGSWWRREDVQQPHDNTTNLLVNKDHNGLNNGVFFLRVNNWAIDLFTAILAFTHYKPEVPLPFTEQSAMEQVLNTPQFKDQARYVPQHWFNGYPKGGPLVFKERENLDGLDDFQVRRGDYLVHFAGHGDRAKALPEWTDMLEQMEDVWKKGRVQRDIGEEVKAFWRGIEAAR</sequence>